<keyword evidence="5 8" id="KW-1133">Transmembrane helix</keyword>
<dbReference type="InterPro" id="IPR011527">
    <property type="entry name" value="ABC1_TM_dom"/>
</dbReference>
<dbReference type="GO" id="GO:0005886">
    <property type="term" value="C:plasma membrane"/>
    <property type="evidence" value="ECO:0007669"/>
    <property type="project" value="UniProtKB-SubCell"/>
</dbReference>
<dbReference type="Gene3D" id="3.40.50.300">
    <property type="entry name" value="P-loop containing nucleotide triphosphate hydrolases"/>
    <property type="match status" value="1"/>
</dbReference>
<dbReference type="InterPro" id="IPR039421">
    <property type="entry name" value="Type_1_exporter"/>
</dbReference>
<dbReference type="PANTHER" id="PTHR43394">
    <property type="entry name" value="ATP-DEPENDENT PERMEASE MDL1, MITOCHONDRIAL"/>
    <property type="match status" value="1"/>
</dbReference>
<evidence type="ECO:0000256" key="3">
    <source>
        <dbReference type="ARBA" id="ARBA00022741"/>
    </source>
</evidence>
<dbReference type="PROSITE" id="PS50929">
    <property type="entry name" value="ABC_TM1F"/>
    <property type="match status" value="1"/>
</dbReference>
<dbReference type="SMART" id="SM00382">
    <property type="entry name" value="AAA"/>
    <property type="match status" value="1"/>
</dbReference>
<evidence type="ECO:0000313" key="11">
    <source>
        <dbReference type="EMBL" id="QHL91100.1"/>
    </source>
</evidence>
<evidence type="ECO:0000256" key="5">
    <source>
        <dbReference type="ARBA" id="ARBA00022989"/>
    </source>
</evidence>
<dbReference type="SUPFAM" id="SSF90123">
    <property type="entry name" value="ABC transporter transmembrane region"/>
    <property type="match status" value="1"/>
</dbReference>
<protein>
    <submittedName>
        <fullName evidence="11">ATP-binding cassette domain-containing protein</fullName>
    </submittedName>
</protein>
<name>A0A7Z2NWI9_9SPHN</name>
<dbReference type="InterPro" id="IPR027417">
    <property type="entry name" value="P-loop_NTPase"/>
</dbReference>
<evidence type="ECO:0000313" key="12">
    <source>
        <dbReference type="Proteomes" id="UP000464468"/>
    </source>
</evidence>
<feature type="domain" description="ABC transporter" evidence="9">
    <location>
        <begin position="454"/>
        <end position="689"/>
    </location>
</feature>
<comment type="subcellular location">
    <subcellularLocation>
        <location evidence="1">Cell membrane</location>
        <topology evidence="1">Multi-pass membrane protein</topology>
    </subcellularLocation>
</comment>
<dbReference type="Gene3D" id="1.20.1560.10">
    <property type="entry name" value="ABC transporter type 1, transmembrane domain"/>
    <property type="match status" value="1"/>
</dbReference>
<keyword evidence="6 8" id="KW-0472">Membrane</keyword>
<dbReference type="GO" id="GO:0016887">
    <property type="term" value="F:ATP hydrolysis activity"/>
    <property type="evidence" value="ECO:0007669"/>
    <property type="project" value="InterPro"/>
</dbReference>
<evidence type="ECO:0000256" key="2">
    <source>
        <dbReference type="ARBA" id="ARBA00022692"/>
    </source>
</evidence>
<keyword evidence="2 8" id="KW-0812">Transmembrane</keyword>
<organism evidence="11 12">
    <name type="scientific">Sphingomonas changnyeongensis</name>
    <dbReference type="NCBI Taxonomy" id="2698679"/>
    <lineage>
        <taxon>Bacteria</taxon>
        <taxon>Pseudomonadati</taxon>
        <taxon>Pseudomonadota</taxon>
        <taxon>Alphaproteobacteria</taxon>
        <taxon>Sphingomonadales</taxon>
        <taxon>Sphingomonadaceae</taxon>
        <taxon>Sphingomonas</taxon>
    </lineage>
</organism>
<evidence type="ECO:0000256" key="7">
    <source>
        <dbReference type="SAM" id="MobiDB-lite"/>
    </source>
</evidence>
<dbReference type="SUPFAM" id="SSF52540">
    <property type="entry name" value="P-loop containing nucleoside triphosphate hydrolases"/>
    <property type="match status" value="1"/>
</dbReference>
<dbReference type="InterPro" id="IPR036640">
    <property type="entry name" value="ABC1_TM_sf"/>
</dbReference>
<dbReference type="AlphaFoldDB" id="A0A7Z2NWI9"/>
<dbReference type="GO" id="GO:0015421">
    <property type="term" value="F:ABC-type oligopeptide transporter activity"/>
    <property type="evidence" value="ECO:0007669"/>
    <property type="project" value="TreeGrafter"/>
</dbReference>
<dbReference type="EMBL" id="CP047895">
    <property type="protein sequence ID" value="QHL91100.1"/>
    <property type="molecule type" value="Genomic_DNA"/>
</dbReference>
<reference evidence="11 12" key="1">
    <citation type="submission" date="2020-01" db="EMBL/GenBank/DDBJ databases">
        <title>Sphingomonas sp. C33 whole genome sequece.</title>
        <authorList>
            <person name="Park C."/>
        </authorList>
    </citation>
    <scope>NUCLEOTIDE SEQUENCE [LARGE SCALE GENOMIC DNA]</scope>
    <source>
        <strain evidence="11 12">C33</strain>
    </source>
</reference>
<evidence type="ECO:0000256" key="8">
    <source>
        <dbReference type="SAM" id="Phobius"/>
    </source>
</evidence>
<feature type="domain" description="ABC transmembrane type-1" evidence="10">
    <location>
        <begin position="141"/>
        <end position="407"/>
    </location>
</feature>
<dbReference type="Pfam" id="PF00664">
    <property type="entry name" value="ABC_membrane"/>
    <property type="match status" value="1"/>
</dbReference>
<sequence length="755" mass="80404">MTLPLSDLVAAIAHDRGVDLPPDWVAPDLDPAILAGSDGLVALAAAAGWAAPQRLGPRPRAQHFPLLMWSGQTGWAIAEQWEDESRLRLRGDGSGLTVERPDDALFYEPRFPAIAARRTPSAAARVFWRAIMARRDVLVSATIATIMANVITLATSLYSMQIYDRVIPRAGYSTLWVLTIGVIIALLLDFALRTTRALMVEREAARIDEEVSEFFFARAQAVRLDARPPGVGTMAAQLRGLEQVRAVMSSGSLFLLADLPFALLFVLVIFALGGPIALVPLISLPVALGIAWGLARLIRRDTDRAQISANRKNGLLVESIDAAETVKANRGGWRLLARWNSLMDEVHAAEDPVKRWTSAAGSIFSTLQQLAYVALIAFGAVEVAQGRMTTGALIACAIVAGRVNGPLITQLPNFIVQWGYARASLKMLDDILRLPTDEGPDAGTLRPARVEAAVRMEGVRFAYPGARDGIVVPRLEIAAGERVAIIGGIGSGKTTLLRLMAGLYAPQAGRVQIGGLDAGQIAPDVLRRHVGYLPQDYRLVNGSLRDNLLLGLSNPGDDAVMAAAAQTGLINLINGHPRGLDLQIAEGGRGLSGGQRTLTGLTRLLLARPDLLLLDEPTANLDDAVEGAALSAIAARLGVQSTLVVVTHKMRLLSLVNRVIVMVGGQVALDGPRQEVLQRLQQSARRPETGGAGEGRAVTGDAGAPAIGGMNGLAGPNSLAGNRRRNDAASRIYCDHRPVERRCDRLSGLVDLGGA</sequence>
<keyword evidence="3" id="KW-0547">Nucleotide-binding</keyword>
<dbReference type="InterPro" id="IPR003593">
    <property type="entry name" value="AAA+_ATPase"/>
</dbReference>
<accession>A0A7Z2NWI9</accession>
<evidence type="ECO:0000256" key="6">
    <source>
        <dbReference type="ARBA" id="ARBA00023136"/>
    </source>
</evidence>
<keyword evidence="12" id="KW-1185">Reference proteome</keyword>
<dbReference type="PANTHER" id="PTHR43394:SF1">
    <property type="entry name" value="ATP-BINDING CASSETTE SUB-FAMILY B MEMBER 10, MITOCHONDRIAL"/>
    <property type="match status" value="1"/>
</dbReference>
<feature type="transmembrane region" description="Helical" evidence="8">
    <location>
        <begin position="278"/>
        <end position="298"/>
    </location>
</feature>
<evidence type="ECO:0000256" key="1">
    <source>
        <dbReference type="ARBA" id="ARBA00004651"/>
    </source>
</evidence>
<feature type="transmembrane region" description="Helical" evidence="8">
    <location>
        <begin position="253"/>
        <end position="272"/>
    </location>
</feature>
<feature type="transmembrane region" description="Helical" evidence="8">
    <location>
        <begin position="170"/>
        <end position="192"/>
    </location>
</feature>
<feature type="region of interest" description="Disordered" evidence="7">
    <location>
        <begin position="682"/>
        <end position="709"/>
    </location>
</feature>
<evidence type="ECO:0000259" key="10">
    <source>
        <dbReference type="PROSITE" id="PS50929"/>
    </source>
</evidence>
<dbReference type="GO" id="GO:0005524">
    <property type="term" value="F:ATP binding"/>
    <property type="evidence" value="ECO:0007669"/>
    <property type="project" value="UniProtKB-KW"/>
</dbReference>
<keyword evidence="4 11" id="KW-0067">ATP-binding</keyword>
<feature type="transmembrane region" description="Helical" evidence="8">
    <location>
        <begin position="137"/>
        <end position="158"/>
    </location>
</feature>
<evidence type="ECO:0000259" key="9">
    <source>
        <dbReference type="PROSITE" id="PS50893"/>
    </source>
</evidence>
<dbReference type="RefSeq" id="WP_160593030.1">
    <property type="nucleotide sequence ID" value="NZ_CP047895.1"/>
</dbReference>
<dbReference type="Pfam" id="PF00005">
    <property type="entry name" value="ABC_tran"/>
    <property type="match status" value="1"/>
</dbReference>
<gene>
    <name evidence="11" type="ORF">GVO57_10065</name>
</gene>
<dbReference type="KEGG" id="schy:GVO57_10065"/>
<dbReference type="PROSITE" id="PS50893">
    <property type="entry name" value="ABC_TRANSPORTER_2"/>
    <property type="match status" value="1"/>
</dbReference>
<dbReference type="InterPro" id="IPR003439">
    <property type="entry name" value="ABC_transporter-like_ATP-bd"/>
</dbReference>
<evidence type="ECO:0000256" key="4">
    <source>
        <dbReference type="ARBA" id="ARBA00022840"/>
    </source>
</evidence>
<proteinExistence type="predicted"/>
<dbReference type="Proteomes" id="UP000464468">
    <property type="component" value="Chromosome"/>
</dbReference>